<evidence type="ECO:0000256" key="3">
    <source>
        <dbReference type="PIRSR" id="PIRSR000615-3"/>
    </source>
</evidence>
<dbReference type="GO" id="GO:0005886">
    <property type="term" value="C:plasma membrane"/>
    <property type="evidence" value="ECO:0007669"/>
    <property type="project" value="TreeGrafter"/>
</dbReference>
<reference evidence="7" key="1">
    <citation type="journal article" date="2023" name="Mol. Biol. Evol.">
        <title>Third-Generation Sequencing Reveals the Adaptive Role of the Epigenome in Three Deep-Sea Polychaetes.</title>
        <authorList>
            <person name="Perez M."/>
            <person name="Aroh O."/>
            <person name="Sun Y."/>
            <person name="Lan Y."/>
            <person name="Juniper S.K."/>
            <person name="Young C.R."/>
            <person name="Angers B."/>
            <person name="Qian P.Y."/>
        </authorList>
    </citation>
    <scope>NUCLEOTIDE SEQUENCE</scope>
    <source>
        <strain evidence="7">R07B-5</strain>
    </source>
</reference>
<feature type="transmembrane region" description="Helical" evidence="5">
    <location>
        <begin position="210"/>
        <end position="232"/>
    </location>
</feature>
<keyword evidence="3" id="KW-0460">Magnesium</keyword>
<feature type="region of interest" description="Disordered" evidence="4">
    <location>
        <begin position="445"/>
        <end position="479"/>
    </location>
</feature>
<sequence>MDWQLHPLNGTAKVAADTTRTTEAMSSANSTVASSSGVDTGASVGLVGAVVFFIVIIIIIIIRNRKGKCQHDEEAAPEDDGVSIVSEEPESPKANSNVTEMIGSIYRESDYKVRYRKSNCISDPDMRALVEEMLINPARLSLGAIIGKGQFGCVYEATLAKDARSSNDYGSLTHEKVAVKTIRGESCDMDSIEAFLREGMIMREFRHENVLTLIGVALGSNGLPMIILPHMLNGNLKAYIAKPTLQVTVRELLQFGVQVARGMEYLSQHKFVHRDLAARNCMLDETMTVKVADFGLSRDIYMKEYYSSSDRQAMLPVKWMALESLIHSVYTTKSDVWSFGVLMWELLTRGTTPYPDVSNWDIRQYVQSGRRLPQPESCPDDLYTMMRTCWSAEPSDRPSFTDIVRQLNEILGGDDDDDENEEETPSMEPNYANLDASVDVYIVQDSPPPSPDSGLLGPHVRSDSSAADEELSSPGIAAGNGFATTVEHAMVH</sequence>
<dbReference type="InterPro" id="IPR011009">
    <property type="entry name" value="Kinase-like_dom_sf"/>
</dbReference>
<feature type="active site" description="Proton acceptor" evidence="1">
    <location>
        <position position="275"/>
    </location>
</feature>
<keyword evidence="8" id="KW-1185">Reference proteome</keyword>
<feature type="region of interest" description="Disordered" evidence="4">
    <location>
        <begin position="411"/>
        <end position="430"/>
    </location>
</feature>
<feature type="compositionally biased region" description="Acidic residues" evidence="4">
    <location>
        <begin position="412"/>
        <end position="425"/>
    </location>
</feature>
<feature type="region of interest" description="Disordered" evidence="4">
    <location>
        <begin position="72"/>
        <end position="96"/>
    </location>
</feature>
<dbReference type="FunFam" id="1.10.510.10:FF:000743">
    <property type="entry name" value="Predicted protein"/>
    <property type="match status" value="1"/>
</dbReference>
<feature type="transmembrane region" description="Helical" evidence="5">
    <location>
        <begin position="42"/>
        <end position="62"/>
    </location>
</feature>
<feature type="binding site" evidence="2">
    <location>
        <position position="279"/>
    </location>
    <ligand>
        <name>ATP</name>
        <dbReference type="ChEBI" id="CHEBI:30616"/>
    </ligand>
</feature>
<accession>A0AAD9PEJ6</accession>
<dbReference type="InterPro" id="IPR020635">
    <property type="entry name" value="Tyr_kinase_cat_dom"/>
</dbReference>
<dbReference type="GO" id="GO:0004714">
    <property type="term" value="F:transmembrane receptor protein tyrosine kinase activity"/>
    <property type="evidence" value="ECO:0007669"/>
    <property type="project" value="TreeGrafter"/>
</dbReference>
<feature type="binding site" evidence="3">
    <location>
        <position position="293"/>
    </location>
    <ligand>
        <name>Mg(2+)</name>
        <dbReference type="ChEBI" id="CHEBI:18420"/>
    </ligand>
</feature>
<dbReference type="PANTHER" id="PTHR24416">
    <property type="entry name" value="TYROSINE-PROTEIN KINASE RECEPTOR"/>
    <property type="match status" value="1"/>
</dbReference>
<dbReference type="EMBL" id="JAODUO010000013">
    <property type="protein sequence ID" value="KAK2193379.1"/>
    <property type="molecule type" value="Genomic_DNA"/>
</dbReference>
<dbReference type="GO" id="GO:0007169">
    <property type="term" value="P:cell surface receptor protein tyrosine kinase signaling pathway"/>
    <property type="evidence" value="ECO:0007669"/>
    <property type="project" value="TreeGrafter"/>
</dbReference>
<dbReference type="AlphaFoldDB" id="A0AAD9PEJ6"/>
<organism evidence="7 8">
    <name type="scientific">Ridgeia piscesae</name>
    <name type="common">Tubeworm</name>
    <dbReference type="NCBI Taxonomy" id="27915"/>
    <lineage>
        <taxon>Eukaryota</taxon>
        <taxon>Metazoa</taxon>
        <taxon>Spiralia</taxon>
        <taxon>Lophotrochozoa</taxon>
        <taxon>Annelida</taxon>
        <taxon>Polychaeta</taxon>
        <taxon>Sedentaria</taxon>
        <taxon>Canalipalpata</taxon>
        <taxon>Sabellida</taxon>
        <taxon>Siboglinidae</taxon>
        <taxon>Ridgeia</taxon>
    </lineage>
</organism>
<feature type="domain" description="Protein kinase" evidence="6">
    <location>
        <begin position="140"/>
        <end position="411"/>
    </location>
</feature>
<dbReference type="GO" id="GO:0005524">
    <property type="term" value="F:ATP binding"/>
    <property type="evidence" value="ECO:0007669"/>
    <property type="project" value="UniProtKB-KW"/>
</dbReference>
<keyword evidence="3" id="KW-0479">Metal-binding</keyword>
<proteinExistence type="predicted"/>
<feature type="binding site" evidence="3">
    <location>
        <position position="280"/>
    </location>
    <ligand>
        <name>Mg(2+)</name>
        <dbReference type="ChEBI" id="CHEBI:18420"/>
    </ligand>
</feature>
<dbReference type="InterPro" id="IPR008266">
    <property type="entry name" value="Tyr_kinase_AS"/>
</dbReference>
<dbReference type="Proteomes" id="UP001209878">
    <property type="component" value="Unassembled WGS sequence"/>
</dbReference>
<keyword evidence="5" id="KW-0812">Transmembrane</keyword>
<dbReference type="InterPro" id="IPR050122">
    <property type="entry name" value="RTK"/>
</dbReference>
<evidence type="ECO:0000256" key="2">
    <source>
        <dbReference type="PIRSR" id="PIRSR000615-2"/>
    </source>
</evidence>
<dbReference type="Gene3D" id="1.10.510.10">
    <property type="entry name" value="Transferase(Phosphotransferase) domain 1"/>
    <property type="match status" value="1"/>
</dbReference>
<dbReference type="PROSITE" id="PS00109">
    <property type="entry name" value="PROTEIN_KINASE_TYR"/>
    <property type="match status" value="1"/>
</dbReference>
<dbReference type="GO" id="GO:0016477">
    <property type="term" value="P:cell migration"/>
    <property type="evidence" value="ECO:0007669"/>
    <property type="project" value="TreeGrafter"/>
</dbReference>
<keyword evidence="2" id="KW-0067">ATP-binding</keyword>
<dbReference type="SMART" id="SM00219">
    <property type="entry name" value="TyrKc"/>
    <property type="match status" value="1"/>
</dbReference>
<dbReference type="Pfam" id="PF07714">
    <property type="entry name" value="PK_Tyr_Ser-Thr"/>
    <property type="match status" value="1"/>
</dbReference>
<keyword evidence="2" id="KW-0547">Nucleotide-binding</keyword>
<dbReference type="GO" id="GO:0043235">
    <property type="term" value="C:receptor complex"/>
    <property type="evidence" value="ECO:0007669"/>
    <property type="project" value="TreeGrafter"/>
</dbReference>
<keyword evidence="5" id="KW-0472">Membrane</keyword>
<dbReference type="GO" id="GO:0046872">
    <property type="term" value="F:metal ion binding"/>
    <property type="evidence" value="ECO:0007669"/>
    <property type="project" value="UniProtKB-KW"/>
</dbReference>
<dbReference type="Gene3D" id="3.30.200.20">
    <property type="entry name" value="Phosphorylase Kinase, domain 1"/>
    <property type="match status" value="1"/>
</dbReference>
<evidence type="ECO:0000313" key="8">
    <source>
        <dbReference type="Proteomes" id="UP001209878"/>
    </source>
</evidence>
<dbReference type="GO" id="GO:0007399">
    <property type="term" value="P:nervous system development"/>
    <property type="evidence" value="ECO:0007669"/>
    <property type="project" value="TreeGrafter"/>
</dbReference>
<dbReference type="PANTHER" id="PTHR24416:SF564">
    <property type="entry name" value="MACROPHAGE-STIMULATING PROTEIN RECEPTOR"/>
    <property type="match status" value="1"/>
</dbReference>
<keyword evidence="5" id="KW-1133">Transmembrane helix</keyword>
<evidence type="ECO:0000256" key="4">
    <source>
        <dbReference type="SAM" id="MobiDB-lite"/>
    </source>
</evidence>
<evidence type="ECO:0000256" key="1">
    <source>
        <dbReference type="PIRSR" id="PIRSR000615-1"/>
    </source>
</evidence>
<protein>
    <recommendedName>
        <fullName evidence="6">Protein kinase domain-containing protein</fullName>
    </recommendedName>
</protein>
<comment type="caution">
    <text evidence="7">The sequence shown here is derived from an EMBL/GenBank/DDBJ whole genome shotgun (WGS) entry which is preliminary data.</text>
</comment>
<dbReference type="PROSITE" id="PS50011">
    <property type="entry name" value="PROTEIN_KINASE_DOM"/>
    <property type="match status" value="1"/>
</dbReference>
<evidence type="ECO:0000259" key="6">
    <source>
        <dbReference type="PROSITE" id="PS50011"/>
    </source>
</evidence>
<dbReference type="SUPFAM" id="SSF56112">
    <property type="entry name" value="Protein kinase-like (PK-like)"/>
    <property type="match status" value="1"/>
</dbReference>
<gene>
    <name evidence="7" type="ORF">NP493_13g01029</name>
</gene>
<name>A0AAD9PEJ6_RIDPI</name>
<dbReference type="InterPro" id="IPR000719">
    <property type="entry name" value="Prot_kinase_dom"/>
</dbReference>
<dbReference type="InterPro" id="IPR001245">
    <property type="entry name" value="Ser-Thr/Tyr_kinase_cat_dom"/>
</dbReference>
<evidence type="ECO:0000313" key="7">
    <source>
        <dbReference type="EMBL" id="KAK2193379.1"/>
    </source>
</evidence>
<dbReference type="PRINTS" id="PR00109">
    <property type="entry name" value="TYRKINASE"/>
</dbReference>
<evidence type="ECO:0000256" key="5">
    <source>
        <dbReference type="SAM" id="Phobius"/>
    </source>
</evidence>